<evidence type="ECO:0000256" key="1">
    <source>
        <dbReference type="ARBA" id="ARBA00006328"/>
    </source>
</evidence>
<proteinExistence type="inferred from homology"/>
<reference evidence="4 5" key="1">
    <citation type="submission" date="2016-01" db="EMBL/GenBank/DDBJ databases">
        <title>Complete genome and mega plasmid sequence of Sphingomonas panacis DCY99 elicits systemic resistance in rice to Xanthomonas oryzae.</title>
        <authorList>
            <person name="Kim Y.J."/>
            <person name="Yang D.C."/>
            <person name="Sing P."/>
        </authorList>
    </citation>
    <scope>NUCLEOTIDE SEQUENCE [LARGE SCALE GENOMIC DNA]</scope>
    <source>
        <strain evidence="4 5">DCY99</strain>
    </source>
</reference>
<dbReference type="PANTHER" id="PTHR42748">
    <property type="entry name" value="NITROGEN METABOLITE REPRESSION PROTEIN NMRA FAMILY MEMBER"/>
    <property type="match status" value="1"/>
</dbReference>
<dbReference type="SUPFAM" id="SSF51735">
    <property type="entry name" value="NAD(P)-binding Rossmann-fold domains"/>
    <property type="match status" value="1"/>
</dbReference>
<sequence>MPTVSRIFVIGATGAQGAHVVRGLVEDGRYEVLALTRDAESMRARELAALGNVSFLQGTFADEAMLREGMRACDGAFVNIDGFNTGEKTEIYWAMRAYEIALEEGVRFFVYGNLDYTLKKSGYRSQFRTGHYDGKGRVGEWILQQNGSNGDRMGAALFTSGPYIEMAFSGQTPMTPRIEDGVVTWRVPLGDGAVVHVALEDCAYYVRWLFDHQERANGMDLEVAIEHVRYADLAAAFERVTGYPARYVDTDLDSYFAPINAVADRPAGYNADPNDKSTMSFRDNFSGFWNQWKYGIITRDYGLLDEIHPKRIRSAEDWLRREERRAQETGGPTLWERIQPDAINRRPVLKMSEDGRRGAL</sequence>
<dbReference type="Pfam" id="PF05368">
    <property type="entry name" value="NmrA"/>
    <property type="match status" value="1"/>
</dbReference>
<dbReference type="AlphaFoldDB" id="A0A1B3ZHR9"/>
<accession>A0A1B3ZHR9</accession>
<keyword evidence="5" id="KW-1185">Reference proteome</keyword>
<dbReference type="RefSeq" id="WP_069207522.1">
    <property type="nucleotide sequence ID" value="NZ_CP014168.1"/>
</dbReference>
<dbReference type="InterPro" id="IPR036291">
    <property type="entry name" value="NAD(P)-bd_dom_sf"/>
</dbReference>
<dbReference type="Proteomes" id="UP000094256">
    <property type="component" value="Chromosome"/>
</dbReference>
<dbReference type="STRING" id="1560345.AWL63_20270"/>
<dbReference type="InterPro" id="IPR051164">
    <property type="entry name" value="NmrA-like_oxidored"/>
</dbReference>
<keyword evidence="2" id="KW-0521">NADP</keyword>
<organism evidence="4 5">
    <name type="scientific">Sphingomonas panacis</name>
    <dbReference type="NCBI Taxonomy" id="1560345"/>
    <lineage>
        <taxon>Bacteria</taxon>
        <taxon>Pseudomonadati</taxon>
        <taxon>Pseudomonadota</taxon>
        <taxon>Alphaproteobacteria</taxon>
        <taxon>Sphingomonadales</taxon>
        <taxon>Sphingomonadaceae</taxon>
        <taxon>Sphingomonas</taxon>
    </lineage>
</organism>
<dbReference type="InterPro" id="IPR008030">
    <property type="entry name" value="NmrA-like"/>
</dbReference>
<evidence type="ECO:0000256" key="2">
    <source>
        <dbReference type="ARBA" id="ARBA00022857"/>
    </source>
</evidence>
<dbReference type="Gene3D" id="3.90.25.10">
    <property type="entry name" value="UDP-galactose 4-epimerase, domain 1"/>
    <property type="match status" value="1"/>
</dbReference>
<evidence type="ECO:0000313" key="4">
    <source>
        <dbReference type="EMBL" id="AOH86964.1"/>
    </source>
</evidence>
<comment type="similarity">
    <text evidence="1">Belongs to the NmrA-type oxidoreductase family.</text>
</comment>
<dbReference type="EMBL" id="CP014168">
    <property type="protein sequence ID" value="AOH86964.1"/>
    <property type="molecule type" value="Genomic_DNA"/>
</dbReference>
<gene>
    <name evidence="4" type="ORF">AWL63_20270</name>
</gene>
<feature type="domain" description="NmrA-like" evidence="3">
    <location>
        <begin position="5"/>
        <end position="254"/>
    </location>
</feature>
<dbReference type="KEGG" id="span:AWL63_20270"/>
<protein>
    <submittedName>
        <fullName evidence="4">NmrA family protein</fullName>
    </submittedName>
</protein>
<evidence type="ECO:0000259" key="3">
    <source>
        <dbReference type="Pfam" id="PF05368"/>
    </source>
</evidence>
<evidence type="ECO:0000313" key="5">
    <source>
        <dbReference type="Proteomes" id="UP000094256"/>
    </source>
</evidence>
<dbReference type="Gene3D" id="3.40.50.720">
    <property type="entry name" value="NAD(P)-binding Rossmann-like Domain"/>
    <property type="match status" value="1"/>
</dbReference>
<dbReference type="OrthoDB" id="9794300at2"/>
<name>A0A1B3ZHR9_9SPHN</name>
<dbReference type="PANTHER" id="PTHR42748:SF14">
    <property type="entry name" value="SNOAL-LIKE DOMAIN-CONTAINING PROTEIN"/>
    <property type="match status" value="1"/>
</dbReference>